<gene>
    <name evidence="1" type="ORF">NAEGRDRAFT_68673</name>
</gene>
<dbReference type="AlphaFoldDB" id="D2VIG4"/>
<dbReference type="OrthoDB" id="10666595at2759"/>
<reference evidence="1 2" key="1">
    <citation type="journal article" date="2010" name="Cell">
        <title>The genome of Naegleria gruberi illuminates early eukaryotic versatility.</title>
        <authorList>
            <person name="Fritz-Laylin L.K."/>
            <person name="Prochnik S.E."/>
            <person name="Ginger M.L."/>
            <person name="Dacks J.B."/>
            <person name="Carpenter M.L."/>
            <person name="Field M.C."/>
            <person name="Kuo A."/>
            <person name="Paredez A."/>
            <person name="Chapman J."/>
            <person name="Pham J."/>
            <person name="Shu S."/>
            <person name="Neupane R."/>
            <person name="Cipriano M."/>
            <person name="Mancuso J."/>
            <person name="Tu H."/>
            <person name="Salamov A."/>
            <person name="Lindquist E."/>
            <person name="Shapiro H."/>
            <person name="Lucas S."/>
            <person name="Grigoriev I.V."/>
            <person name="Cande W.Z."/>
            <person name="Fulton C."/>
            <person name="Rokhsar D.S."/>
            <person name="Dawson S.C."/>
        </authorList>
    </citation>
    <scope>NUCLEOTIDE SEQUENCE [LARGE SCALE GENOMIC DNA]</scope>
    <source>
        <strain evidence="1 2">NEG-M</strain>
    </source>
</reference>
<sequence length="352" mass="40474">MSSSTNQSSYSTTECISESAITFECNYLFDSCDEECQYGPSLSHHQNSIPNVASILSLDDLTNLSIQHTSRNSYEDLSILSDSEGDDEDWMNLLFHDGLRMLNHNSREWIIEQVNFDHDCKIVNGKRDLPLEKTNISMNIKNLGEFIDMKECDQFGTLNKSTCKFTISIIKESKLRKTLLDLFSSENFGITSMMISPPLMLAHWYAVYQKKSIELNSAKYLESEWIFNNREQCLESVELLQRYPKSIQKNLKRYSQEELDLVFPKKIVWRRISFSTIQKHGFNLQRVESKSASGSPTYSIKCGSETLLEFISSLEFCSNIVKLLTLVSVSVFSRTMDLPVDNLCDQLKLTLR</sequence>
<protein>
    <submittedName>
        <fullName evidence="1">Predicted protein</fullName>
    </submittedName>
</protein>
<accession>D2VIG4</accession>
<dbReference type="GeneID" id="8853331"/>
<organism evidence="2">
    <name type="scientific">Naegleria gruberi</name>
    <name type="common">Amoeba</name>
    <dbReference type="NCBI Taxonomy" id="5762"/>
    <lineage>
        <taxon>Eukaryota</taxon>
        <taxon>Discoba</taxon>
        <taxon>Heterolobosea</taxon>
        <taxon>Tetramitia</taxon>
        <taxon>Eutetramitia</taxon>
        <taxon>Vahlkampfiidae</taxon>
        <taxon>Naegleria</taxon>
    </lineage>
</organism>
<evidence type="ECO:0000313" key="2">
    <source>
        <dbReference type="Proteomes" id="UP000006671"/>
    </source>
</evidence>
<dbReference type="KEGG" id="ngr:NAEGRDRAFT_68673"/>
<proteinExistence type="predicted"/>
<keyword evidence="2" id="KW-1185">Reference proteome</keyword>
<dbReference type="RefSeq" id="XP_002676008.1">
    <property type="nucleotide sequence ID" value="XM_002675962.1"/>
</dbReference>
<evidence type="ECO:0000313" key="1">
    <source>
        <dbReference type="EMBL" id="EFC43264.1"/>
    </source>
</evidence>
<dbReference type="InParanoid" id="D2VIG4"/>
<dbReference type="EMBL" id="GG738874">
    <property type="protein sequence ID" value="EFC43264.1"/>
    <property type="molecule type" value="Genomic_DNA"/>
</dbReference>
<dbReference type="Proteomes" id="UP000006671">
    <property type="component" value="Unassembled WGS sequence"/>
</dbReference>
<dbReference type="VEuPathDB" id="AmoebaDB:NAEGRDRAFT_68673"/>
<name>D2VIG4_NAEGR</name>